<comment type="caution">
    <text evidence="1">The sequence shown here is derived from an EMBL/GenBank/DDBJ whole genome shotgun (WGS) entry which is preliminary data.</text>
</comment>
<name>A0A2G4F5A4_9CYAN</name>
<protein>
    <submittedName>
        <fullName evidence="1">Uncharacterized protein</fullName>
    </submittedName>
</protein>
<sequence length="188" mass="21657">METNMSNTHPSQIKSLMAKNGELQCAAAPIERINDHARSAIDHVMEKRQGFLQRFFPDAGTRAAIEGELALVKDEFEFRRRALQKVRETQIQSLTEHCNQYLVREKAAIRSDTAAFLMSKKLELENNLYSISEEFLTRMESQMAQAEAIQNPILKRVRQTQLEKSVEDFVDLQSRLVDQFQRIISEGV</sequence>
<gene>
    <name evidence="1" type="ORF">CP500_002950</name>
</gene>
<evidence type="ECO:0000313" key="2">
    <source>
        <dbReference type="Proteomes" id="UP000226442"/>
    </source>
</evidence>
<evidence type="ECO:0000313" key="1">
    <source>
        <dbReference type="EMBL" id="PHX56952.1"/>
    </source>
</evidence>
<keyword evidence="2" id="KW-1185">Reference proteome</keyword>
<dbReference type="Proteomes" id="UP000226442">
    <property type="component" value="Unassembled WGS sequence"/>
</dbReference>
<reference evidence="1" key="1">
    <citation type="submission" date="2017-10" db="EMBL/GenBank/DDBJ databases">
        <title>Draft genome sequence of the planktic cyanobacteria Tychonema bourrellyi isolated from alpine lentic freshwater.</title>
        <authorList>
            <person name="Tett A."/>
            <person name="Armanini F."/>
            <person name="Asnicar F."/>
            <person name="Boscaini A."/>
            <person name="Pasolli E."/>
            <person name="Zolfo M."/>
            <person name="Donati C."/>
            <person name="Salmaso N."/>
            <person name="Segata N."/>
        </authorList>
    </citation>
    <scope>NUCLEOTIDE SEQUENCE</scope>
    <source>
        <strain evidence="1">FEM_GT703</strain>
    </source>
</reference>
<accession>A0A2G4F5A4</accession>
<organism evidence="1 2">
    <name type="scientific">Tychonema bourrellyi FEM_GT703</name>
    <dbReference type="NCBI Taxonomy" id="2040638"/>
    <lineage>
        <taxon>Bacteria</taxon>
        <taxon>Bacillati</taxon>
        <taxon>Cyanobacteriota</taxon>
        <taxon>Cyanophyceae</taxon>
        <taxon>Oscillatoriophycideae</taxon>
        <taxon>Oscillatoriales</taxon>
        <taxon>Microcoleaceae</taxon>
        <taxon>Tychonema</taxon>
    </lineage>
</organism>
<proteinExistence type="predicted"/>
<dbReference type="AlphaFoldDB" id="A0A2G4F5A4"/>
<dbReference type="EMBL" id="NXIB02000009">
    <property type="protein sequence ID" value="PHX56952.1"/>
    <property type="molecule type" value="Genomic_DNA"/>
</dbReference>